<dbReference type="Pfam" id="PF00563">
    <property type="entry name" value="EAL"/>
    <property type="match status" value="1"/>
</dbReference>
<dbReference type="InterPro" id="IPR035919">
    <property type="entry name" value="EAL_sf"/>
</dbReference>
<dbReference type="EMBL" id="CP116810">
    <property type="protein sequence ID" value="WCL93350.1"/>
    <property type="molecule type" value="Genomic_DNA"/>
</dbReference>
<feature type="transmembrane region" description="Helical" evidence="1">
    <location>
        <begin position="119"/>
        <end position="139"/>
    </location>
</feature>
<organism evidence="3">
    <name type="scientific">Rhodopseudomonas palustris (strain ATCC BAA-98 / CGA009)</name>
    <dbReference type="NCBI Taxonomy" id="258594"/>
    <lineage>
        <taxon>Bacteria</taxon>
        <taxon>Pseudomonadati</taxon>
        <taxon>Pseudomonadota</taxon>
        <taxon>Alphaproteobacteria</taxon>
        <taxon>Hyphomicrobiales</taxon>
        <taxon>Nitrobacteraceae</taxon>
        <taxon>Rhodopseudomonas</taxon>
    </lineage>
</organism>
<protein>
    <submittedName>
        <fullName evidence="3">Cylclic diguanylate phosphodiesterase (EAL)</fullName>
    </submittedName>
    <submittedName>
        <fullName evidence="4">EAL domain-containing protein</fullName>
    </submittedName>
</protein>
<dbReference type="STRING" id="258594.RPA3184"/>
<dbReference type="eggNOG" id="COG2200">
    <property type="taxonomic scope" value="Bacteria"/>
</dbReference>
<dbReference type="SUPFAM" id="SSF141868">
    <property type="entry name" value="EAL domain-like"/>
    <property type="match status" value="1"/>
</dbReference>
<dbReference type="InterPro" id="IPR050706">
    <property type="entry name" value="Cyclic-di-GMP_PDE-like"/>
</dbReference>
<dbReference type="AlphaFoldDB" id="Q6N4Z9"/>
<dbReference type="PhylomeDB" id="Q6N4Z9"/>
<keyword evidence="1" id="KW-0812">Transmembrane</keyword>
<feature type="transmembrane region" description="Helical" evidence="1">
    <location>
        <begin position="66"/>
        <end position="84"/>
    </location>
</feature>
<feature type="transmembrane region" description="Helical" evidence="1">
    <location>
        <begin position="12"/>
        <end position="33"/>
    </location>
</feature>
<evidence type="ECO:0000256" key="1">
    <source>
        <dbReference type="SAM" id="Phobius"/>
    </source>
</evidence>
<dbReference type="HOGENOM" id="CLU_000445_143_1_5"/>
<dbReference type="RefSeq" id="WP_011158729.1">
    <property type="nucleotide sequence ID" value="NZ_CP116810.1"/>
</dbReference>
<dbReference type="EMBL" id="BX572603">
    <property type="protein sequence ID" value="CAE28625.1"/>
    <property type="molecule type" value="Genomic_DNA"/>
</dbReference>
<feature type="transmembrane region" description="Helical" evidence="1">
    <location>
        <begin position="90"/>
        <end position="110"/>
    </location>
</feature>
<evidence type="ECO:0000313" key="3">
    <source>
        <dbReference type="EMBL" id="CAE28625.1"/>
    </source>
</evidence>
<sequence>MKEEGHERRVRASLLGSGAITILVGLAWSAAFIHFDRPVLAALNGCLIVFGIALVWLVYQRRLTAAALLAGLFLPLFIAVSCLFDNVPDGVHHGTQMHFLAVALGGYFVFRRGGIYMKYVMPAFCLVGFVVFSNTSIGFHDPALVIPASAAEIGVWTNTLTAMVELVFIVVIMNADLSVRRMMDVEMRKAVANGDFQLHYQPQINEAGKVVGAEALIRWRHAKMGNVPPAEFIPLAEETGLIIPIGNWVLRAACAQLAQWEAQPEAQHLTMAVNVSASQFRQPDFVQSVSEIVRLSGATPSKLKLELTESMFVDNIDATVAKMSALKAIGIIWSLDDFGTGYSSLSALNSFPLGQIKIDKTFVHGMLTNVPNMVVTEAIIELAGKLNLQVIAEGVETVEQLNSLREAGCLNYQGYLFSPPLDIDAFSKFLSPEPPRIEPVSRHQLELPA</sequence>
<dbReference type="KEGG" id="rpa:TX73_016470"/>
<name>Q6N4Z9_RHOPA</name>
<dbReference type="CDD" id="cd01948">
    <property type="entry name" value="EAL"/>
    <property type="match status" value="1"/>
</dbReference>
<dbReference type="PROSITE" id="PS50883">
    <property type="entry name" value="EAL"/>
    <property type="match status" value="1"/>
</dbReference>
<evidence type="ECO:0000313" key="4">
    <source>
        <dbReference type="EMBL" id="WCL93350.1"/>
    </source>
</evidence>
<dbReference type="InterPro" id="IPR001633">
    <property type="entry name" value="EAL_dom"/>
</dbReference>
<reference evidence="3 5" key="2">
    <citation type="journal article" date="2004" name="Nat. Biotechnol.">
        <title>Complete genome sequence of the metabolically versatile photosynthetic bacterium Rhodopseudomonas palustris.</title>
        <authorList>
            <person name="Larimer F.W."/>
            <person name="Chain P."/>
            <person name="Hauser L."/>
            <person name="Lamerdin J."/>
            <person name="Malfatti S."/>
            <person name="Do L."/>
            <person name="Land M.L."/>
            <person name="Pelletier D.A."/>
            <person name="Beatty J.T."/>
            <person name="Lang A.S."/>
            <person name="Tabita F.R."/>
            <person name="Gibson J.L."/>
            <person name="Hanson T.E."/>
            <person name="Bobst C."/>
            <person name="Torres J.L."/>
            <person name="Peres C."/>
            <person name="Harrison F.H."/>
            <person name="Gibson J."/>
            <person name="Harwood C.S."/>
        </authorList>
    </citation>
    <scope>NUCLEOTIDE SEQUENCE [LARGE SCALE GENOMIC DNA]</scope>
    <source>
        <strain evidence="5">ATCC BAA-98 / CGA009</strain>
        <strain evidence="3">CGA009</strain>
    </source>
</reference>
<keyword evidence="1" id="KW-1133">Transmembrane helix</keyword>
<feature type="transmembrane region" description="Helical" evidence="1">
    <location>
        <begin position="39"/>
        <end position="59"/>
    </location>
</feature>
<dbReference type="Proteomes" id="UP000001426">
    <property type="component" value="Chromosome"/>
</dbReference>
<feature type="transmembrane region" description="Helical" evidence="1">
    <location>
        <begin position="159"/>
        <end position="179"/>
    </location>
</feature>
<reference evidence="4" key="1">
    <citation type="submission" date="2003-07" db="EMBL/GenBank/DDBJ databases">
        <authorList>
            <consortium name="Rhodopseudomonas genome consortium"/>
            <person name="Larimer F."/>
            <person name="Harwood C."/>
        </authorList>
    </citation>
    <scope>NUCLEOTIDE SEQUENCE</scope>
    <source>
        <strain evidence="4">CGA009</strain>
    </source>
</reference>
<proteinExistence type="predicted"/>
<keyword evidence="5" id="KW-1185">Reference proteome</keyword>
<accession>Q6N4Z9</accession>
<dbReference type="GO" id="GO:0071111">
    <property type="term" value="F:cyclic-guanylate-specific phosphodiesterase activity"/>
    <property type="evidence" value="ECO:0007669"/>
    <property type="project" value="InterPro"/>
</dbReference>
<reference evidence="4" key="3">
    <citation type="submission" date="2022-12" db="EMBL/GenBank/DDBJ databases">
        <title>Complete genome sequence of Rhodopseudomonas palustris CGA0092 and corrections to the R. palustris CGA009 genome sequence.</title>
        <authorList>
            <person name="Mazny B.R."/>
            <person name="Sheff O.F."/>
            <person name="LaSarre B."/>
            <person name="McKinlay A."/>
            <person name="McKinlay J.B."/>
        </authorList>
    </citation>
    <scope>NUCLEOTIDE SEQUENCE</scope>
    <source>
        <strain evidence="4">CGA009</strain>
    </source>
</reference>
<dbReference type="PANTHER" id="PTHR33121">
    <property type="entry name" value="CYCLIC DI-GMP PHOSPHODIESTERASE PDEF"/>
    <property type="match status" value="1"/>
</dbReference>
<dbReference type="Gene3D" id="3.20.20.450">
    <property type="entry name" value="EAL domain"/>
    <property type="match status" value="1"/>
</dbReference>
<dbReference type="GeneID" id="66894269"/>
<evidence type="ECO:0000313" key="5">
    <source>
        <dbReference type="Proteomes" id="UP000001426"/>
    </source>
</evidence>
<keyword evidence="1" id="KW-0472">Membrane</keyword>
<feature type="domain" description="EAL" evidence="2">
    <location>
        <begin position="180"/>
        <end position="434"/>
    </location>
</feature>
<dbReference type="SMART" id="SM00052">
    <property type="entry name" value="EAL"/>
    <property type="match status" value="1"/>
</dbReference>
<dbReference type="PANTHER" id="PTHR33121:SF70">
    <property type="entry name" value="SIGNALING PROTEIN YKOW"/>
    <property type="match status" value="1"/>
</dbReference>
<gene>
    <name evidence="3" type="ordered locus">RPA3184</name>
    <name evidence="4" type="ORF">TX73_016470</name>
</gene>
<evidence type="ECO:0000259" key="2">
    <source>
        <dbReference type="PROSITE" id="PS50883"/>
    </source>
</evidence>